<feature type="domain" description="N-acetyltransferase" evidence="1">
    <location>
        <begin position="140"/>
        <end position="282"/>
    </location>
</feature>
<name>A0A1I1GAN8_9ACTN</name>
<dbReference type="GO" id="GO:0016747">
    <property type="term" value="F:acyltransferase activity, transferring groups other than amino-acyl groups"/>
    <property type="evidence" value="ECO:0007669"/>
    <property type="project" value="InterPro"/>
</dbReference>
<dbReference type="Gene3D" id="3.40.630.30">
    <property type="match status" value="1"/>
</dbReference>
<evidence type="ECO:0000259" key="1">
    <source>
        <dbReference type="PROSITE" id="PS51186"/>
    </source>
</evidence>
<sequence length="282" mass="30761">MLTTRQGIRPLGPADLDAFLALVITDPVVNVFADYRARTTGLEPRWLGGEMWGRYAGGALVAACHVGANLVPICATDEDARAFGERALTRGRTVSTIVGPDDAVRSFWNTVAGSWGRPRDVRWGQPHLQLDGDPVVEGDPLVRRTNRADLAEVYPACVAMYTEEVGVSPEHGGGAELYRARVLQLMSRGWSFASFDESGRLVFKAEVACASPYAAQIQGVYVVPDMRGRGLATTGMAAVARIVRREIAPVVSLYVNDWNVPARRAYERVGFVESARFSTIMF</sequence>
<gene>
    <name evidence="2" type="ORF">SAMN04487968_103320</name>
</gene>
<dbReference type="PANTHER" id="PTHR43072:SF54">
    <property type="entry name" value="GCN5-RELATED N-ACETYLTRANSFERASE"/>
    <property type="match status" value="1"/>
</dbReference>
<protein>
    <recommendedName>
        <fullName evidence="1">N-acetyltransferase domain-containing protein</fullName>
    </recommendedName>
</protein>
<dbReference type="Pfam" id="PF13312">
    <property type="entry name" value="DUF4081"/>
    <property type="match status" value="1"/>
</dbReference>
<dbReference type="OrthoDB" id="5241264at2"/>
<dbReference type="PIRSF" id="PIRSF021603">
    <property type="entry name" value="UCP21603_acetyltransf"/>
    <property type="match status" value="1"/>
</dbReference>
<dbReference type="AlphaFoldDB" id="A0A1I1GAN8"/>
<dbReference type="InterPro" id="IPR025289">
    <property type="entry name" value="DUF4081"/>
</dbReference>
<dbReference type="RefSeq" id="WP_091121463.1">
    <property type="nucleotide sequence ID" value="NZ_FOLB01000003.1"/>
</dbReference>
<dbReference type="InterPro" id="IPR016794">
    <property type="entry name" value="UCP21603_acetyltransf"/>
</dbReference>
<dbReference type="SUPFAM" id="SSF55729">
    <property type="entry name" value="Acyl-CoA N-acyltransferases (Nat)"/>
    <property type="match status" value="1"/>
</dbReference>
<evidence type="ECO:0000313" key="3">
    <source>
        <dbReference type="Proteomes" id="UP000198832"/>
    </source>
</evidence>
<dbReference type="InterPro" id="IPR016181">
    <property type="entry name" value="Acyl_CoA_acyltransferase"/>
</dbReference>
<reference evidence="2 3" key="1">
    <citation type="submission" date="2016-10" db="EMBL/GenBank/DDBJ databases">
        <authorList>
            <person name="de Groot N.N."/>
        </authorList>
    </citation>
    <scope>NUCLEOTIDE SEQUENCE [LARGE SCALE GENOMIC DNA]</scope>
    <source>
        <strain evidence="2 3">CGMCC 1.7056</strain>
    </source>
</reference>
<dbReference type="InterPro" id="IPR000182">
    <property type="entry name" value="GNAT_dom"/>
</dbReference>
<accession>A0A1I1GAN8</accession>
<evidence type="ECO:0000313" key="2">
    <source>
        <dbReference type="EMBL" id="SFC08611.1"/>
    </source>
</evidence>
<proteinExistence type="predicted"/>
<dbReference type="EMBL" id="FOLB01000003">
    <property type="protein sequence ID" value="SFC08611.1"/>
    <property type="molecule type" value="Genomic_DNA"/>
</dbReference>
<dbReference type="STRING" id="574651.SAMN04487968_103320"/>
<keyword evidence="3" id="KW-1185">Reference proteome</keyword>
<dbReference type="Proteomes" id="UP000198832">
    <property type="component" value="Unassembled WGS sequence"/>
</dbReference>
<dbReference type="PANTHER" id="PTHR43072">
    <property type="entry name" value="N-ACETYLTRANSFERASE"/>
    <property type="match status" value="1"/>
</dbReference>
<dbReference type="Pfam" id="PF00583">
    <property type="entry name" value="Acetyltransf_1"/>
    <property type="match status" value="1"/>
</dbReference>
<organism evidence="2 3">
    <name type="scientific">Nocardioides terrae</name>
    <dbReference type="NCBI Taxonomy" id="574651"/>
    <lineage>
        <taxon>Bacteria</taxon>
        <taxon>Bacillati</taxon>
        <taxon>Actinomycetota</taxon>
        <taxon>Actinomycetes</taxon>
        <taxon>Propionibacteriales</taxon>
        <taxon>Nocardioidaceae</taxon>
        <taxon>Nocardioides</taxon>
    </lineage>
</organism>
<dbReference type="PROSITE" id="PS51186">
    <property type="entry name" value="GNAT"/>
    <property type="match status" value="1"/>
</dbReference>